<dbReference type="InterPro" id="IPR001128">
    <property type="entry name" value="Cyt_P450"/>
</dbReference>
<dbReference type="InterPro" id="IPR002402">
    <property type="entry name" value="Cyt_P450_E_grp-II"/>
</dbReference>
<dbReference type="OrthoDB" id="1470350at2759"/>
<evidence type="ECO:0000256" key="5">
    <source>
        <dbReference type="ARBA" id="ARBA00023002"/>
    </source>
</evidence>
<dbReference type="InterPro" id="IPR002974">
    <property type="entry name" value="Cyt_P450_E_CYP52_ascomycetes"/>
</dbReference>
<reference evidence="11 12" key="1">
    <citation type="submission" date="2019-04" db="EMBL/GenBank/DDBJ databases">
        <title>Friends and foes A comparative genomics study of 23 Aspergillus species from section Flavi.</title>
        <authorList>
            <consortium name="DOE Joint Genome Institute"/>
            <person name="Kjaerbolling I."/>
            <person name="Vesth T."/>
            <person name="Frisvad J.C."/>
            <person name="Nybo J.L."/>
            <person name="Theobald S."/>
            <person name="Kildgaard S."/>
            <person name="Isbrandt T."/>
            <person name="Kuo A."/>
            <person name="Sato A."/>
            <person name="Lyhne E.K."/>
            <person name="Kogle M.E."/>
            <person name="Wiebenga A."/>
            <person name="Kun R.S."/>
            <person name="Lubbers R.J."/>
            <person name="Makela M.R."/>
            <person name="Barry K."/>
            <person name="Chovatia M."/>
            <person name="Clum A."/>
            <person name="Daum C."/>
            <person name="Haridas S."/>
            <person name="He G."/>
            <person name="LaButti K."/>
            <person name="Lipzen A."/>
            <person name="Mondo S."/>
            <person name="Riley R."/>
            <person name="Salamov A."/>
            <person name="Simmons B.A."/>
            <person name="Magnuson J.K."/>
            <person name="Henrissat B."/>
            <person name="Mortensen U.H."/>
            <person name="Larsen T.O."/>
            <person name="Devries R.P."/>
            <person name="Grigoriev I.V."/>
            <person name="Machida M."/>
            <person name="Baker S.E."/>
            <person name="Andersen M.R."/>
        </authorList>
    </citation>
    <scope>NUCLEOTIDE SEQUENCE [LARGE SCALE GENOMIC DNA]</scope>
    <source>
        <strain evidence="11 12">CBS 151.66</strain>
    </source>
</reference>
<feature type="transmembrane region" description="Helical" evidence="10">
    <location>
        <begin position="6"/>
        <end position="27"/>
    </location>
</feature>
<keyword evidence="6 8" id="KW-0408">Iron</keyword>
<dbReference type="Proteomes" id="UP000326565">
    <property type="component" value="Unassembled WGS sequence"/>
</dbReference>
<keyword evidence="10" id="KW-0472">Membrane</keyword>
<dbReference type="InterPro" id="IPR017972">
    <property type="entry name" value="Cyt_P450_CS"/>
</dbReference>
<dbReference type="PRINTS" id="PR00464">
    <property type="entry name" value="EP450II"/>
</dbReference>
<dbReference type="PROSITE" id="PS00086">
    <property type="entry name" value="CYTOCHROME_P450"/>
    <property type="match status" value="1"/>
</dbReference>
<evidence type="ECO:0000256" key="4">
    <source>
        <dbReference type="ARBA" id="ARBA00022723"/>
    </source>
</evidence>
<evidence type="ECO:0000256" key="6">
    <source>
        <dbReference type="ARBA" id="ARBA00023004"/>
    </source>
</evidence>
<keyword evidence="7 9" id="KW-0503">Monooxygenase</keyword>
<dbReference type="PANTHER" id="PTHR24287:SF17">
    <property type="entry name" value="P450, PUTATIVE (EUROFUNG)-RELATED"/>
    <property type="match status" value="1"/>
</dbReference>
<dbReference type="EMBL" id="ML732166">
    <property type="protein sequence ID" value="KAB8077599.1"/>
    <property type="molecule type" value="Genomic_DNA"/>
</dbReference>
<dbReference type="InterPro" id="IPR047146">
    <property type="entry name" value="Cyt_P450_E_CYP52_fungi"/>
</dbReference>
<dbReference type="AlphaFoldDB" id="A0A5N5XA51"/>
<keyword evidence="3 8" id="KW-0349">Heme</keyword>
<sequence>MFLDASHYPVALLAGAVIFLLYTITALQRKYNQYRISRANNCQPVQVKVAKDPFLGLDNIWENLDAAKNHILLERGLSRFRQYGNTFRARRLRTPIIVTREPQNVKTILSLRFKDYGLGNRIKAFGPLLGHGIFTTDGEHWAQSRAMIRPNFVKDQVAHLDIFEELMADLLALIPTDGTTVDLQELFFCYTIDSATEFLFGHSVQSLKKRLSGVQTDENDFASSFNYAQDAIATNTRLGPLRVLFRDRKAEQCNRVCHELVEQFVEKALKYRANYDEEKAAVDDGDQKQRYLFLQGLAQQTGDRTRIRDELMNVLLAGRDTTASLLSNMFFMLAKNPLVWDKLREEVASLEGRAPTYTQLRNLTYLKYCLNESLRLHPVVPSNARFANTDTVLPVGGGPDGKAPVFVPKGCIVAYSVYSMHRREDFYGPDANEYRPERWADLRPGWEYLPFNGGPRICVGQQYALTEAGYITVRLAQQFSILESRDPGPWEENLTLTLCSRNGTKVSLRH</sequence>
<protein>
    <submittedName>
        <fullName evidence="11">Cytochrome P450</fullName>
    </submittedName>
</protein>
<comment type="cofactor">
    <cofactor evidence="1 8">
        <name>heme</name>
        <dbReference type="ChEBI" id="CHEBI:30413"/>
    </cofactor>
</comment>
<evidence type="ECO:0000256" key="3">
    <source>
        <dbReference type="ARBA" id="ARBA00022617"/>
    </source>
</evidence>
<gene>
    <name evidence="11" type="ORF">BDV29DRAFT_167838</name>
</gene>
<dbReference type="CDD" id="cd11063">
    <property type="entry name" value="CYP52"/>
    <property type="match status" value="1"/>
</dbReference>
<dbReference type="PANTHER" id="PTHR24287">
    <property type="entry name" value="P450, PUTATIVE (EUROFUNG)-RELATED"/>
    <property type="match status" value="1"/>
</dbReference>
<organism evidence="11 12">
    <name type="scientific">Aspergillus leporis</name>
    <dbReference type="NCBI Taxonomy" id="41062"/>
    <lineage>
        <taxon>Eukaryota</taxon>
        <taxon>Fungi</taxon>
        <taxon>Dikarya</taxon>
        <taxon>Ascomycota</taxon>
        <taxon>Pezizomycotina</taxon>
        <taxon>Eurotiomycetes</taxon>
        <taxon>Eurotiomycetidae</taxon>
        <taxon>Eurotiales</taxon>
        <taxon>Aspergillaceae</taxon>
        <taxon>Aspergillus</taxon>
        <taxon>Aspergillus subgen. Circumdati</taxon>
    </lineage>
</organism>
<dbReference type="PRINTS" id="PR01239">
    <property type="entry name" value="EP450IICYP52"/>
</dbReference>
<name>A0A5N5XA51_9EURO</name>
<evidence type="ECO:0000313" key="12">
    <source>
        <dbReference type="Proteomes" id="UP000326565"/>
    </source>
</evidence>
<dbReference type="SUPFAM" id="SSF48264">
    <property type="entry name" value="Cytochrome P450"/>
    <property type="match status" value="1"/>
</dbReference>
<evidence type="ECO:0000256" key="8">
    <source>
        <dbReference type="PIRSR" id="PIRSR602402-1"/>
    </source>
</evidence>
<dbReference type="GO" id="GO:0005506">
    <property type="term" value="F:iron ion binding"/>
    <property type="evidence" value="ECO:0007669"/>
    <property type="project" value="InterPro"/>
</dbReference>
<accession>A0A5N5XA51</accession>
<dbReference type="Pfam" id="PF00067">
    <property type="entry name" value="p450"/>
    <property type="match status" value="1"/>
</dbReference>
<dbReference type="GO" id="GO:0020037">
    <property type="term" value="F:heme binding"/>
    <property type="evidence" value="ECO:0007669"/>
    <property type="project" value="InterPro"/>
</dbReference>
<evidence type="ECO:0000313" key="11">
    <source>
        <dbReference type="EMBL" id="KAB8077599.1"/>
    </source>
</evidence>
<evidence type="ECO:0000256" key="10">
    <source>
        <dbReference type="SAM" id="Phobius"/>
    </source>
</evidence>
<keyword evidence="10" id="KW-1133">Transmembrane helix</keyword>
<evidence type="ECO:0000256" key="1">
    <source>
        <dbReference type="ARBA" id="ARBA00001971"/>
    </source>
</evidence>
<comment type="similarity">
    <text evidence="2 9">Belongs to the cytochrome P450 family.</text>
</comment>
<dbReference type="InterPro" id="IPR036396">
    <property type="entry name" value="Cyt_P450_sf"/>
</dbReference>
<proteinExistence type="inferred from homology"/>
<feature type="binding site" description="axial binding residue" evidence="8">
    <location>
        <position position="458"/>
    </location>
    <ligand>
        <name>heme</name>
        <dbReference type="ChEBI" id="CHEBI:30413"/>
    </ligand>
    <ligandPart>
        <name>Fe</name>
        <dbReference type="ChEBI" id="CHEBI:18248"/>
    </ligandPart>
</feature>
<dbReference type="PRINTS" id="PR00385">
    <property type="entry name" value="P450"/>
</dbReference>
<keyword evidence="12" id="KW-1185">Reference proteome</keyword>
<keyword evidence="5 9" id="KW-0560">Oxidoreductase</keyword>
<keyword evidence="10" id="KW-0812">Transmembrane</keyword>
<evidence type="ECO:0000256" key="9">
    <source>
        <dbReference type="RuleBase" id="RU000461"/>
    </source>
</evidence>
<dbReference type="GO" id="GO:0016712">
    <property type="term" value="F:oxidoreductase activity, acting on paired donors, with incorporation or reduction of molecular oxygen, reduced flavin or flavoprotein as one donor, and incorporation of one atom of oxygen"/>
    <property type="evidence" value="ECO:0007669"/>
    <property type="project" value="InterPro"/>
</dbReference>
<dbReference type="Gene3D" id="1.10.630.10">
    <property type="entry name" value="Cytochrome P450"/>
    <property type="match status" value="1"/>
</dbReference>
<evidence type="ECO:0000256" key="7">
    <source>
        <dbReference type="ARBA" id="ARBA00023033"/>
    </source>
</evidence>
<keyword evidence="4 8" id="KW-0479">Metal-binding</keyword>
<evidence type="ECO:0000256" key="2">
    <source>
        <dbReference type="ARBA" id="ARBA00010617"/>
    </source>
</evidence>